<dbReference type="Pfam" id="PF01553">
    <property type="entry name" value="Acyltransferase"/>
    <property type="match status" value="1"/>
</dbReference>
<accession>A0A7S3NPH4</accession>
<dbReference type="GO" id="GO:0005783">
    <property type="term" value="C:endoplasmic reticulum"/>
    <property type="evidence" value="ECO:0007669"/>
    <property type="project" value="TreeGrafter"/>
</dbReference>
<evidence type="ECO:0000256" key="3">
    <source>
        <dbReference type="SAM" id="Phobius"/>
    </source>
</evidence>
<gene>
    <name evidence="5" type="ORF">ALAG00032_LOCUS14899</name>
</gene>
<protein>
    <recommendedName>
        <fullName evidence="4">Phospholipid/glycerol acyltransferase domain-containing protein</fullName>
    </recommendedName>
</protein>
<evidence type="ECO:0000256" key="1">
    <source>
        <dbReference type="ARBA" id="ARBA00022679"/>
    </source>
</evidence>
<name>A0A7S3NPH4_9STRA</name>
<evidence type="ECO:0000313" key="5">
    <source>
        <dbReference type="EMBL" id="CAE0374096.1"/>
    </source>
</evidence>
<dbReference type="PANTHER" id="PTHR10434:SF11">
    <property type="entry name" value="1-ACYL-SN-GLYCEROL-3-PHOSPHATE ACYLTRANSFERASE"/>
    <property type="match status" value="1"/>
</dbReference>
<dbReference type="EMBL" id="HBIJ01022753">
    <property type="protein sequence ID" value="CAE0374096.1"/>
    <property type="molecule type" value="Transcribed_RNA"/>
</dbReference>
<proteinExistence type="predicted"/>
<keyword evidence="3" id="KW-1133">Transmembrane helix</keyword>
<dbReference type="SUPFAM" id="SSF69593">
    <property type="entry name" value="Glycerol-3-phosphate (1)-acyltransferase"/>
    <property type="match status" value="1"/>
</dbReference>
<dbReference type="SMART" id="SM00563">
    <property type="entry name" value="PlsC"/>
    <property type="match status" value="1"/>
</dbReference>
<evidence type="ECO:0000256" key="2">
    <source>
        <dbReference type="ARBA" id="ARBA00023315"/>
    </source>
</evidence>
<reference evidence="5" key="1">
    <citation type="submission" date="2021-01" db="EMBL/GenBank/DDBJ databases">
        <authorList>
            <person name="Corre E."/>
            <person name="Pelletier E."/>
            <person name="Niang G."/>
            <person name="Scheremetjew M."/>
            <person name="Finn R."/>
            <person name="Kale V."/>
            <person name="Holt S."/>
            <person name="Cochrane G."/>
            <person name="Meng A."/>
            <person name="Brown T."/>
            <person name="Cohen L."/>
        </authorList>
    </citation>
    <scope>NUCLEOTIDE SEQUENCE</scope>
    <source>
        <strain evidence="5">CCMP1510</strain>
    </source>
</reference>
<dbReference type="PANTHER" id="PTHR10434">
    <property type="entry name" value="1-ACYL-SN-GLYCEROL-3-PHOSPHATE ACYLTRANSFERASE"/>
    <property type="match status" value="1"/>
</dbReference>
<evidence type="ECO:0000259" key="4">
    <source>
        <dbReference type="SMART" id="SM00563"/>
    </source>
</evidence>
<keyword evidence="3" id="KW-0812">Transmembrane</keyword>
<dbReference type="AlphaFoldDB" id="A0A7S3NPH4"/>
<feature type="transmembrane region" description="Helical" evidence="3">
    <location>
        <begin position="12"/>
        <end position="36"/>
    </location>
</feature>
<sequence>MLKGLVWRVRSVLMIVMFNSGLILFFCVLRLCSFFIKKIVYPKSENSEKRGILMQKLFGLFSRIFVRYWCILQIRLKEVPKNWSSMGASGRGVLLIMNHSSLFDIVAVASILPLDLSQRLRFVVSNGVLLIPIIGQVIEGMNAIFVRFAIHDNSKPKNACIIKGNVGLEHEGSFKLVAGASTQVKDAIITHTSKKISSQQGSGITLICPEGTIGAQGGKDVLPFRKGIFQLALDADLEIHALVLAGVSAIWAPRANYGGTSSASIRARLIPIAPSGAKEYIRDNQEKHFFLSARTNNYTHHPSYTTTTKIKEFNNKSEGQQILIDDASRLAHLSRCRVQTTLDILNNCMDD</sequence>
<dbReference type="InterPro" id="IPR002123">
    <property type="entry name" value="Plipid/glycerol_acylTrfase"/>
</dbReference>
<keyword evidence="1" id="KW-0808">Transferase</keyword>
<keyword evidence="2" id="KW-0012">Acyltransferase</keyword>
<dbReference type="GO" id="GO:0003841">
    <property type="term" value="F:1-acylglycerol-3-phosphate O-acyltransferase activity"/>
    <property type="evidence" value="ECO:0007669"/>
    <property type="project" value="TreeGrafter"/>
</dbReference>
<dbReference type="GO" id="GO:0006654">
    <property type="term" value="P:phosphatidic acid biosynthetic process"/>
    <property type="evidence" value="ECO:0007669"/>
    <property type="project" value="TreeGrafter"/>
</dbReference>
<feature type="domain" description="Phospholipid/glycerol acyltransferase" evidence="4">
    <location>
        <begin position="93"/>
        <end position="247"/>
    </location>
</feature>
<organism evidence="5">
    <name type="scientific">Aureoumbra lagunensis</name>
    <dbReference type="NCBI Taxonomy" id="44058"/>
    <lineage>
        <taxon>Eukaryota</taxon>
        <taxon>Sar</taxon>
        <taxon>Stramenopiles</taxon>
        <taxon>Ochrophyta</taxon>
        <taxon>Pelagophyceae</taxon>
        <taxon>Pelagomonadales</taxon>
        <taxon>Aureoumbra</taxon>
    </lineage>
</organism>
<keyword evidence="3" id="KW-0472">Membrane</keyword>